<dbReference type="RefSeq" id="WP_121145129.1">
    <property type="nucleotide sequence ID" value="NZ_RBWY01000002.1"/>
</dbReference>
<comment type="caution">
    <text evidence="10">The sequence shown here is derived from an EMBL/GenBank/DDBJ whole genome shotgun (WGS) entry which is preliminary data.</text>
</comment>
<dbReference type="NCBIfam" id="NF004314">
    <property type="entry name" value="PRK05710.1-3"/>
    <property type="match status" value="1"/>
</dbReference>
<dbReference type="SUPFAM" id="SSF52374">
    <property type="entry name" value="Nucleotidylyl transferase"/>
    <property type="match status" value="1"/>
</dbReference>
<keyword evidence="4 7" id="KW-0862">Zinc</keyword>
<proteinExistence type="inferred from homology"/>
<sequence length="297" mass="34023">MKNSVGRFAPSPSGLLHFGSFITALGSYLQAKSAQGHWLVRIEDLDPPREVSGAAADILFTLEKLGLYWDGEVVYQSTRLARYQDILHSLIQDKGAYYCDCSRQRVQNLASHVYDNHCQNRHLTASHQRAIRFKQTYVIDRFIDNIRQCQRISVPKQHEDFIIRRKDGLFAYNFAVVIDDHEQGVTEVVRGADLLSVTTKQMSLYLQLGWSLPSYYHLPLVLNQNRDKLSKQNHAPPIKLDNITQLLIKGLVFLGQPIPHDWQDGSKEQLLQWAINHWNAVRVPQKDSIIPDLTANI</sequence>
<dbReference type="GO" id="GO:0004818">
    <property type="term" value="F:glutamate-tRNA ligase activity"/>
    <property type="evidence" value="ECO:0007669"/>
    <property type="project" value="TreeGrafter"/>
</dbReference>
<dbReference type="EC" id="6.1.1.-" evidence="7"/>
<evidence type="ECO:0000256" key="5">
    <source>
        <dbReference type="ARBA" id="ARBA00022840"/>
    </source>
</evidence>
<dbReference type="OrthoDB" id="9807503at2"/>
<dbReference type="GO" id="GO:0005829">
    <property type="term" value="C:cytosol"/>
    <property type="evidence" value="ECO:0007669"/>
    <property type="project" value="TreeGrafter"/>
</dbReference>
<evidence type="ECO:0000259" key="9">
    <source>
        <dbReference type="Pfam" id="PF00749"/>
    </source>
</evidence>
<keyword evidence="3 7" id="KW-0547">Nucleotide-binding</keyword>
<evidence type="ECO:0000256" key="7">
    <source>
        <dbReference type="HAMAP-Rule" id="MF_01428"/>
    </source>
</evidence>
<keyword evidence="8" id="KW-0648">Protein biosynthesis</keyword>
<dbReference type="NCBIfam" id="TIGR03838">
    <property type="entry name" value="queuosine_YadB"/>
    <property type="match status" value="1"/>
</dbReference>
<organism evidence="10 11">
    <name type="scientific">Orbus hercynius</name>
    <dbReference type="NCBI Taxonomy" id="593135"/>
    <lineage>
        <taxon>Bacteria</taxon>
        <taxon>Pseudomonadati</taxon>
        <taxon>Pseudomonadota</taxon>
        <taxon>Gammaproteobacteria</taxon>
        <taxon>Orbales</taxon>
        <taxon>Orbaceae</taxon>
        <taxon>Orbus</taxon>
    </lineage>
</organism>
<dbReference type="GO" id="GO:0006400">
    <property type="term" value="P:tRNA modification"/>
    <property type="evidence" value="ECO:0007669"/>
    <property type="project" value="InterPro"/>
</dbReference>
<evidence type="ECO:0000256" key="4">
    <source>
        <dbReference type="ARBA" id="ARBA00022833"/>
    </source>
</evidence>
<evidence type="ECO:0000256" key="2">
    <source>
        <dbReference type="ARBA" id="ARBA00022723"/>
    </source>
</evidence>
<evidence type="ECO:0000313" key="11">
    <source>
        <dbReference type="Proteomes" id="UP000278542"/>
    </source>
</evidence>
<feature type="binding site" evidence="7">
    <location>
        <position position="99"/>
    </location>
    <ligand>
        <name>Zn(2+)</name>
        <dbReference type="ChEBI" id="CHEBI:29105"/>
    </ligand>
</feature>
<feature type="binding site" evidence="7">
    <location>
        <position position="118"/>
    </location>
    <ligand>
        <name>Zn(2+)</name>
        <dbReference type="ChEBI" id="CHEBI:29105"/>
    </ligand>
</feature>
<dbReference type="FunFam" id="3.40.50.620:FF:000093">
    <property type="entry name" value="Glutamyl-Q tRNA(Asp) synthetase"/>
    <property type="match status" value="1"/>
</dbReference>
<evidence type="ECO:0000256" key="8">
    <source>
        <dbReference type="RuleBase" id="RU363037"/>
    </source>
</evidence>
<feature type="binding site" evidence="7">
    <location>
        <position position="190"/>
    </location>
    <ligand>
        <name>L-glutamate</name>
        <dbReference type="ChEBI" id="CHEBI:29985"/>
    </ligand>
</feature>
<feature type="binding site" evidence="7">
    <location>
        <begin position="7"/>
        <end position="11"/>
    </location>
    <ligand>
        <name>L-glutamate</name>
        <dbReference type="ChEBI" id="CHEBI:29985"/>
    </ligand>
</feature>
<dbReference type="InterPro" id="IPR022380">
    <property type="entry name" value="Glu-Q_tRNA(Asp)_Synthase"/>
</dbReference>
<name>A0A495REY0_9GAMM</name>
<evidence type="ECO:0000256" key="3">
    <source>
        <dbReference type="ARBA" id="ARBA00022741"/>
    </source>
</evidence>
<comment type="similarity">
    <text evidence="7">Belongs to the class-I aminoacyl-tRNA synthetase family. GluQ subfamily.</text>
</comment>
<feature type="binding site" evidence="7">
    <location>
        <position position="231"/>
    </location>
    <ligand>
        <name>ATP</name>
        <dbReference type="ChEBI" id="CHEBI:30616"/>
    </ligand>
</feature>
<dbReference type="PRINTS" id="PR00987">
    <property type="entry name" value="TRNASYNTHGLU"/>
</dbReference>
<keyword evidence="6 7" id="KW-0030">Aminoacyl-tRNA synthetase</keyword>
<dbReference type="PANTHER" id="PTHR43311:SF1">
    <property type="entry name" value="GLUTAMYL-Q TRNA(ASP) SYNTHETASE"/>
    <property type="match status" value="1"/>
</dbReference>
<dbReference type="GO" id="GO:0006424">
    <property type="term" value="P:glutamyl-tRNA aminoacylation"/>
    <property type="evidence" value="ECO:0007669"/>
    <property type="project" value="InterPro"/>
</dbReference>
<evidence type="ECO:0000256" key="6">
    <source>
        <dbReference type="ARBA" id="ARBA00023146"/>
    </source>
</evidence>
<dbReference type="EMBL" id="RBWY01000002">
    <property type="protein sequence ID" value="RKS86053.1"/>
    <property type="molecule type" value="Genomic_DNA"/>
</dbReference>
<dbReference type="InterPro" id="IPR020058">
    <property type="entry name" value="Glu/Gln-tRNA-synth_Ib_cat-dom"/>
</dbReference>
<feature type="binding site" evidence="7">
    <location>
        <position position="172"/>
    </location>
    <ligand>
        <name>L-glutamate</name>
        <dbReference type="ChEBI" id="CHEBI:29985"/>
    </ligand>
</feature>
<keyword evidence="11" id="KW-1185">Reference proteome</keyword>
<accession>A0A495REY0</accession>
<dbReference type="AlphaFoldDB" id="A0A495REY0"/>
<dbReference type="InterPro" id="IPR000924">
    <property type="entry name" value="Glu/Gln-tRNA-synth"/>
</dbReference>
<feature type="binding site" evidence="7">
    <location>
        <position position="101"/>
    </location>
    <ligand>
        <name>Zn(2+)</name>
        <dbReference type="ChEBI" id="CHEBI:29105"/>
    </ligand>
</feature>
<comment type="cofactor">
    <cofactor evidence="7">
        <name>Zn(2+)</name>
        <dbReference type="ChEBI" id="CHEBI:29105"/>
    </cofactor>
    <text evidence="7">Binds 1 zinc ion per subunit.</text>
</comment>
<reference evidence="10 11" key="1">
    <citation type="submission" date="2018-10" db="EMBL/GenBank/DDBJ databases">
        <title>Genomic Encyclopedia of Type Strains, Phase IV (KMG-IV): sequencing the most valuable type-strain genomes for metagenomic binning, comparative biology and taxonomic classification.</title>
        <authorList>
            <person name="Goeker M."/>
        </authorList>
    </citation>
    <scope>NUCLEOTIDE SEQUENCE [LARGE SCALE GENOMIC DNA]</scope>
    <source>
        <strain evidence="10 11">DSM 22228</strain>
    </source>
</reference>
<keyword evidence="5 7" id="KW-0067">ATP-binding</keyword>
<feature type="binding site" evidence="7">
    <location>
        <position position="43"/>
    </location>
    <ligand>
        <name>L-glutamate</name>
        <dbReference type="ChEBI" id="CHEBI:29985"/>
    </ligand>
</feature>
<feature type="binding site" evidence="7">
    <location>
        <position position="114"/>
    </location>
    <ligand>
        <name>Zn(2+)</name>
        <dbReference type="ChEBI" id="CHEBI:29105"/>
    </ligand>
</feature>
<feature type="domain" description="Glutamyl/glutaminyl-tRNA synthetase class Ib catalytic" evidence="9">
    <location>
        <begin position="7"/>
        <end position="235"/>
    </location>
</feature>
<protein>
    <recommendedName>
        <fullName evidence="7">Glutamyl-Q tRNA(Asp) synthetase</fullName>
        <shortName evidence="7">Glu-Q-RSs</shortName>
        <ecNumber evidence="7">6.1.1.-</ecNumber>
    </recommendedName>
</protein>
<dbReference type="Pfam" id="PF00749">
    <property type="entry name" value="tRNA-synt_1c"/>
    <property type="match status" value="1"/>
</dbReference>
<evidence type="ECO:0000256" key="1">
    <source>
        <dbReference type="ARBA" id="ARBA00022598"/>
    </source>
</evidence>
<dbReference type="Proteomes" id="UP000278542">
    <property type="component" value="Unassembled WGS sequence"/>
</dbReference>
<dbReference type="PANTHER" id="PTHR43311">
    <property type="entry name" value="GLUTAMATE--TRNA LIGASE"/>
    <property type="match status" value="1"/>
</dbReference>
<dbReference type="Gene3D" id="3.40.50.620">
    <property type="entry name" value="HUPs"/>
    <property type="match status" value="1"/>
</dbReference>
<dbReference type="HAMAP" id="MF_01428">
    <property type="entry name" value="Glu_Q_tRNA_synth"/>
    <property type="match status" value="1"/>
</dbReference>
<dbReference type="InterPro" id="IPR049940">
    <property type="entry name" value="GluQ/Sye"/>
</dbReference>
<feature type="short sequence motif" description="'KMSKS' region" evidence="7">
    <location>
        <begin position="228"/>
        <end position="232"/>
    </location>
</feature>
<evidence type="ECO:0000313" key="10">
    <source>
        <dbReference type="EMBL" id="RKS86053.1"/>
    </source>
</evidence>
<dbReference type="GO" id="GO:0008270">
    <property type="term" value="F:zinc ion binding"/>
    <property type="evidence" value="ECO:0007669"/>
    <property type="project" value="UniProtKB-UniRule"/>
</dbReference>
<keyword evidence="2 7" id="KW-0479">Metal-binding</keyword>
<feature type="short sequence motif" description="'HIGH' region" evidence="7">
    <location>
        <begin position="10"/>
        <end position="20"/>
    </location>
</feature>
<gene>
    <name evidence="7" type="primary">gluQ</name>
    <name evidence="10" type="ORF">DES39_1478</name>
</gene>
<dbReference type="InterPro" id="IPR014729">
    <property type="entry name" value="Rossmann-like_a/b/a_fold"/>
</dbReference>
<comment type="function">
    <text evidence="7">Catalyzes the tRNA-independent activation of glutamate in presence of ATP and the subsequent transfer of glutamate onto a tRNA(Asp). Glutamate is transferred on the 2-amino-5-(4,5-dihydroxy-2-cyclopenten-1-yl) moiety of the queuosine in the wobble position of the QUC anticodon.</text>
</comment>
<dbReference type="GO" id="GO:0005524">
    <property type="term" value="F:ATP binding"/>
    <property type="evidence" value="ECO:0007669"/>
    <property type="project" value="UniProtKB-KW"/>
</dbReference>
<keyword evidence="1 7" id="KW-0436">Ligase</keyword>